<feature type="compositionally biased region" description="Polar residues" evidence="1">
    <location>
        <begin position="292"/>
        <end position="302"/>
    </location>
</feature>
<protein>
    <submittedName>
        <fullName evidence="2">Uncharacterized protein</fullName>
    </submittedName>
</protein>
<feature type="region of interest" description="Disordered" evidence="1">
    <location>
        <begin position="250"/>
        <end position="305"/>
    </location>
</feature>
<evidence type="ECO:0000256" key="1">
    <source>
        <dbReference type="SAM" id="MobiDB-lite"/>
    </source>
</evidence>
<dbReference type="VEuPathDB" id="TriTrypDB:ECC02_008000"/>
<dbReference type="AlphaFoldDB" id="A0A7J6XXC0"/>
<gene>
    <name evidence="2" type="ORF">ECC02_008000</name>
</gene>
<comment type="caution">
    <text evidence="2">The sequence shown here is derived from an EMBL/GenBank/DDBJ whole genome shotgun (WGS) entry which is preliminary data.</text>
</comment>
<dbReference type="EMBL" id="JABDHM010000079">
    <property type="protein sequence ID" value="KAF5219067.1"/>
    <property type="molecule type" value="Genomic_DNA"/>
</dbReference>
<evidence type="ECO:0000313" key="3">
    <source>
        <dbReference type="Proteomes" id="UP000583944"/>
    </source>
</evidence>
<name>A0A7J6XXC0_TRYCR</name>
<accession>A0A7J6XXC0</accession>
<sequence length="338" mass="37728">MSFGYLMDRAPLAAGHTTQNKQHNALRSCEGNRPTTATATQIRMILPFATTPLKWPGVVPSCSTVLATIRVIWPHRMIALYQCQRQLNPQRPIPVRRLHHHAGMLQKRILVRRGVARRGTRSPFALRRRRAVSLHAPGPPRHMLKVRKQMGVGRQSTVSDQLLLLGLRQLVGAAGSHKQQEKTQSHWPGHRGIPRQVLHALQLFPEGFVPNGDVLFHLLHLRQPLLPVLCHKPRAKNRCAATVWLASPETPAEPAPHCSTPQDWPSAPRHAPIPGDTRGVFSAPPKAPPRTAQENNDGTSAGTHLPHQLLPLQVHPRRFLQVRSYKLFSSGIKSSSRH</sequence>
<proteinExistence type="predicted"/>
<evidence type="ECO:0000313" key="2">
    <source>
        <dbReference type="EMBL" id="KAF5219067.1"/>
    </source>
</evidence>
<organism evidence="2 3">
    <name type="scientific">Trypanosoma cruzi</name>
    <dbReference type="NCBI Taxonomy" id="5693"/>
    <lineage>
        <taxon>Eukaryota</taxon>
        <taxon>Discoba</taxon>
        <taxon>Euglenozoa</taxon>
        <taxon>Kinetoplastea</taxon>
        <taxon>Metakinetoplastina</taxon>
        <taxon>Trypanosomatida</taxon>
        <taxon>Trypanosomatidae</taxon>
        <taxon>Trypanosoma</taxon>
        <taxon>Schizotrypanum</taxon>
    </lineage>
</organism>
<reference evidence="2 3" key="1">
    <citation type="journal article" date="2019" name="Genome Biol. Evol.">
        <title>Nanopore Sequencing Significantly Improves Genome Assembly of the Protozoan Parasite Trypanosoma cruzi.</title>
        <authorList>
            <person name="Diaz-Viraque F."/>
            <person name="Pita S."/>
            <person name="Greif G."/>
            <person name="de Souza R.C.M."/>
            <person name="Iraola G."/>
            <person name="Robello C."/>
        </authorList>
    </citation>
    <scope>NUCLEOTIDE SEQUENCE [LARGE SCALE GENOMIC DNA]</scope>
    <source>
        <strain evidence="2 3">Berenice</strain>
    </source>
</reference>
<dbReference type="Proteomes" id="UP000583944">
    <property type="component" value="Unassembled WGS sequence"/>
</dbReference>